<evidence type="ECO:0000256" key="4">
    <source>
        <dbReference type="ARBA" id="ARBA00035656"/>
    </source>
</evidence>
<keyword evidence="2" id="KW-0963">Cytoplasm</keyword>
<evidence type="ECO:0000256" key="6">
    <source>
        <dbReference type="SAM" id="MobiDB-lite"/>
    </source>
</evidence>
<dbReference type="Proteomes" id="UP001054945">
    <property type="component" value="Unassembled WGS sequence"/>
</dbReference>
<evidence type="ECO:0000256" key="2">
    <source>
        <dbReference type="ARBA" id="ARBA00022490"/>
    </source>
</evidence>
<dbReference type="EMBL" id="BPLR01010914">
    <property type="protein sequence ID" value="GIY42976.1"/>
    <property type="molecule type" value="Genomic_DNA"/>
</dbReference>
<reference evidence="7 8" key="1">
    <citation type="submission" date="2021-06" db="EMBL/GenBank/DDBJ databases">
        <title>Caerostris extrusa draft genome.</title>
        <authorList>
            <person name="Kono N."/>
            <person name="Arakawa K."/>
        </authorList>
    </citation>
    <scope>NUCLEOTIDE SEQUENCE [LARGE SCALE GENOMIC DNA]</scope>
</reference>
<keyword evidence="8" id="KW-1185">Reference proteome</keyword>
<feature type="compositionally biased region" description="Basic and acidic residues" evidence="6">
    <location>
        <begin position="62"/>
        <end position="72"/>
    </location>
</feature>
<accession>A0AAV4TCM9</accession>
<keyword evidence="3" id="KW-0206">Cytoskeleton</keyword>
<dbReference type="Pfam" id="PF15239">
    <property type="entry name" value="CFAP96-like"/>
    <property type="match status" value="1"/>
</dbReference>
<evidence type="ECO:0000256" key="5">
    <source>
        <dbReference type="ARBA" id="ARBA00035693"/>
    </source>
</evidence>
<dbReference type="GO" id="GO:0005881">
    <property type="term" value="C:cytoplasmic microtubule"/>
    <property type="evidence" value="ECO:0007669"/>
    <property type="project" value="TreeGrafter"/>
</dbReference>
<dbReference type="PANTHER" id="PTHR31144">
    <property type="entry name" value="UPF0602 PROTEIN C4ORF47"/>
    <property type="match status" value="1"/>
</dbReference>
<evidence type="ECO:0000313" key="7">
    <source>
        <dbReference type="EMBL" id="GIY42976.1"/>
    </source>
</evidence>
<evidence type="ECO:0000313" key="8">
    <source>
        <dbReference type="Proteomes" id="UP001054945"/>
    </source>
</evidence>
<dbReference type="InterPro" id="IPR029358">
    <property type="entry name" value="CFAP96"/>
</dbReference>
<evidence type="ECO:0000256" key="3">
    <source>
        <dbReference type="ARBA" id="ARBA00023212"/>
    </source>
</evidence>
<evidence type="ECO:0000256" key="1">
    <source>
        <dbReference type="ARBA" id="ARBA00004300"/>
    </source>
</evidence>
<protein>
    <recommendedName>
        <fullName evidence="5">Cilia-and flagella-associated protein 96</fullName>
    </recommendedName>
</protein>
<proteinExistence type="inferred from homology"/>
<dbReference type="PANTHER" id="PTHR31144:SF1">
    <property type="entry name" value="UPF0602 PROTEIN C4ORF47"/>
    <property type="match status" value="1"/>
</dbReference>
<sequence>MPPYFLEEEYEELKAMDRTPKTHEDRPFLPYRAGLYPQEYFGPSPFKTDEGVLPPAEEETEKGEGEEKEKPVFRPTSPSKKDGGMKAGCLDTYPEYTSEPYAKIALDDRGTKHFVNADDKMFRPVPGPKPYPVKSVISKIFRIYRKLFFSRKSDKLGYRVLRSIYVGIEGNNNTEKKARKARKPAHIPSTHATLNFNVEAKHTLKELQIKLKQQI</sequence>
<name>A0AAV4TCM9_CAEEX</name>
<organism evidence="7 8">
    <name type="scientific">Caerostris extrusa</name>
    <name type="common">Bark spider</name>
    <name type="synonym">Caerostris bankana</name>
    <dbReference type="NCBI Taxonomy" id="172846"/>
    <lineage>
        <taxon>Eukaryota</taxon>
        <taxon>Metazoa</taxon>
        <taxon>Ecdysozoa</taxon>
        <taxon>Arthropoda</taxon>
        <taxon>Chelicerata</taxon>
        <taxon>Arachnida</taxon>
        <taxon>Araneae</taxon>
        <taxon>Araneomorphae</taxon>
        <taxon>Entelegynae</taxon>
        <taxon>Araneoidea</taxon>
        <taxon>Araneidae</taxon>
        <taxon>Caerostris</taxon>
    </lineage>
</organism>
<comment type="subcellular location">
    <subcellularLocation>
        <location evidence="1">Cytoplasm</location>
        <location evidence="1">Cytoskeleton</location>
        <location evidence="1">Microtubule organizing center</location>
        <location evidence="1">Centrosome</location>
    </subcellularLocation>
</comment>
<dbReference type="GO" id="GO:0005813">
    <property type="term" value="C:centrosome"/>
    <property type="evidence" value="ECO:0007669"/>
    <property type="project" value="UniProtKB-SubCell"/>
</dbReference>
<dbReference type="AlphaFoldDB" id="A0AAV4TCM9"/>
<gene>
    <name evidence="7" type="primary">zgc:153146</name>
    <name evidence="7" type="ORF">CEXT_752891</name>
</gene>
<comment type="caution">
    <text evidence="7">The sequence shown here is derived from an EMBL/GenBank/DDBJ whole genome shotgun (WGS) entry which is preliminary data.</text>
</comment>
<feature type="region of interest" description="Disordered" evidence="6">
    <location>
        <begin position="44"/>
        <end position="86"/>
    </location>
</feature>
<comment type="similarity">
    <text evidence="4">Belongs to the CFAP96 family.</text>
</comment>